<gene>
    <name evidence="1" type="ORF">GCK32_011809</name>
</gene>
<sequence>MTDVTHPEAIAMTRSIYNRVPTDASVENYRPMEVLLDMRVFNVRAHCLTHASFSEEKSFCPVLYTEEIAVVIKKGFKETIIQVGVGPCAAHFEGASSTQNDGYLTLSGLQFRGHAMFSPADCPWDMAVVEYCWLTEILVGDVGGCFGSPSQIITLVNFLDTLLLMQKNHRKPGIAKNYAGIKP</sequence>
<dbReference type="GO" id="GO:0048488">
    <property type="term" value="P:synaptic vesicle endocytosis"/>
    <property type="evidence" value="ECO:0007669"/>
    <property type="project" value="TreeGrafter"/>
</dbReference>
<dbReference type="PANTHER" id="PTHR31640">
    <property type="entry name" value="TRANSMEMBRANE PROTEIN KIAA1109"/>
    <property type="match status" value="1"/>
</dbReference>
<dbReference type="PANTHER" id="PTHR31640:SF1">
    <property type="entry name" value="BRIDGE-LIKE LIPID TRANSFER PROTEIN FAMILY MEMBER 1"/>
    <property type="match status" value="1"/>
</dbReference>
<evidence type="ECO:0000313" key="2">
    <source>
        <dbReference type="Proteomes" id="UP001331761"/>
    </source>
</evidence>
<dbReference type="InterPro" id="IPR033616">
    <property type="entry name" value="BLTP1"/>
</dbReference>
<accession>A0AAN8EZX4</accession>
<organism evidence="1 2">
    <name type="scientific">Trichostrongylus colubriformis</name>
    <name type="common">Black scour worm</name>
    <dbReference type="NCBI Taxonomy" id="6319"/>
    <lineage>
        <taxon>Eukaryota</taxon>
        <taxon>Metazoa</taxon>
        <taxon>Ecdysozoa</taxon>
        <taxon>Nematoda</taxon>
        <taxon>Chromadorea</taxon>
        <taxon>Rhabditida</taxon>
        <taxon>Rhabditina</taxon>
        <taxon>Rhabditomorpha</taxon>
        <taxon>Strongyloidea</taxon>
        <taxon>Trichostrongylidae</taxon>
        <taxon>Trichostrongylus</taxon>
    </lineage>
</organism>
<dbReference type="GO" id="GO:0098793">
    <property type="term" value="C:presynapse"/>
    <property type="evidence" value="ECO:0007669"/>
    <property type="project" value="GOC"/>
</dbReference>
<reference evidence="1 2" key="1">
    <citation type="submission" date="2019-10" db="EMBL/GenBank/DDBJ databases">
        <title>Assembly and Annotation for the nematode Trichostrongylus colubriformis.</title>
        <authorList>
            <person name="Martin J."/>
        </authorList>
    </citation>
    <scope>NUCLEOTIDE SEQUENCE [LARGE SCALE GENOMIC DNA]</scope>
    <source>
        <strain evidence="1">G859</strain>
        <tissue evidence="1">Whole worm</tissue>
    </source>
</reference>
<protein>
    <submittedName>
        <fullName evidence="1">Uncharacterized protein</fullName>
    </submittedName>
</protein>
<comment type="caution">
    <text evidence="1">The sequence shown here is derived from an EMBL/GenBank/DDBJ whole genome shotgun (WGS) entry which is preliminary data.</text>
</comment>
<dbReference type="Proteomes" id="UP001331761">
    <property type="component" value="Unassembled WGS sequence"/>
</dbReference>
<evidence type="ECO:0000313" key="1">
    <source>
        <dbReference type="EMBL" id="KAK5965082.1"/>
    </source>
</evidence>
<name>A0AAN8EZX4_TRICO</name>
<proteinExistence type="predicted"/>
<dbReference type="AlphaFoldDB" id="A0AAN8EZX4"/>
<dbReference type="EMBL" id="WIXE01025009">
    <property type="protein sequence ID" value="KAK5965082.1"/>
    <property type="molecule type" value="Genomic_DNA"/>
</dbReference>
<keyword evidence="2" id="KW-1185">Reference proteome</keyword>